<keyword evidence="3 5" id="KW-0378">Hydrolase</keyword>
<gene>
    <name evidence="7" type="ORF">CXU22_04690</name>
</gene>
<comment type="caution">
    <text evidence="7">The sequence shown here is derived from an EMBL/GenBank/DDBJ whole genome shotgun (WGS) entry which is preliminary data.</text>
</comment>
<dbReference type="SUPFAM" id="SSF51445">
    <property type="entry name" value="(Trans)glycosidases"/>
    <property type="match status" value="1"/>
</dbReference>
<evidence type="ECO:0000256" key="5">
    <source>
        <dbReference type="RuleBase" id="RU361168"/>
    </source>
</evidence>
<dbReference type="PROSITE" id="PS51257">
    <property type="entry name" value="PROKAR_LIPOPROTEIN"/>
    <property type="match status" value="1"/>
</dbReference>
<dbReference type="GO" id="GO:0004557">
    <property type="term" value="F:alpha-galactosidase activity"/>
    <property type="evidence" value="ECO:0007669"/>
    <property type="project" value="UniProtKB-EC"/>
</dbReference>
<dbReference type="GO" id="GO:0005975">
    <property type="term" value="P:carbohydrate metabolic process"/>
    <property type="evidence" value="ECO:0007669"/>
    <property type="project" value="InterPro"/>
</dbReference>
<evidence type="ECO:0000256" key="1">
    <source>
        <dbReference type="ARBA" id="ARBA00009743"/>
    </source>
</evidence>
<dbReference type="Pfam" id="PF16499">
    <property type="entry name" value="Melibiase_2"/>
    <property type="match status" value="2"/>
</dbReference>
<dbReference type="Gene3D" id="3.20.20.70">
    <property type="entry name" value="Aldolase class I"/>
    <property type="match status" value="1"/>
</dbReference>
<evidence type="ECO:0000259" key="6">
    <source>
        <dbReference type="Pfam" id="PF17801"/>
    </source>
</evidence>
<reference evidence="7 8" key="1">
    <citation type="journal article" date="2017" name="BMC Genomics">
        <title>Genome sequencing of 39 Akkermansia muciniphila isolates reveals its population structure, genomic and functional diverisity, and global distribution in mammalian gut microbiotas.</title>
        <authorList>
            <person name="Guo X."/>
            <person name="Li S."/>
            <person name="Zhang J."/>
            <person name="Wu F."/>
            <person name="Li X."/>
            <person name="Wu D."/>
            <person name="Zhang M."/>
            <person name="Ou Z."/>
            <person name="Jie Z."/>
            <person name="Yan Q."/>
            <person name="Li P."/>
            <person name="Yi J."/>
            <person name="Peng Y."/>
        </authorList>
    </citation>
    <scope>NUCLEOTIDE SEQUENCE [LARGE SCALE GENOMIC DNA]</scope>
    <source>
        <strain evidence="7 8">GP24</strain>
    </source>
</reference>
<dbReference type="EMBL" id="PJKA01000007">
    <property type="protein sequence ID" value="PNC18608.1"/>
    <property type="molecule type" value="Genomic_DNA"/>
</dbReference>
<dbReference type="PANTHER" id="PTHR11452">
    <property type="entry name" value="ALPHA-GALACTOSIDASE/ALPHA-N-ACETYLGALACTOSAMINIDASE"/>
    <property type="match status" value="1"/>
</dbReference>
<keyword evidence="5" id="KW-1015">Disulfide bond</keyword>
<feature type="domain" description="Alpha galactosidase C-terminal" evidence="6">
    <location>
        <begin position="483"/>
        <end position="555"/>
    </location>
</feature>
<accession>A0A2N8HEV3</accession>
<comment type="catalytic activity">
    <reaction evidence="5">
        <text>Hydrolysis of terminal, non-reducing alpha-D-galactose residues in alpha-D-galactosides, including galactose oligosaccharides, galactomannans and galactolipids.</text>
        <dbReference type="EC" id="3.2.1.22"/>
    </reaction>
</comment>
<dbReference type="InterPro" id="IPR013783">
    <property type="entry name" value="Ig-like_fold"/>
</dbReference>
<dbReference type="Pfam" id="PF05345">
    <property type="entry name" value="He_PIG"/>
    <property type="match status" value="1"/>
</dbReference>
<dbReference type="PANTHER" id="PTHR11452:SF75">
    <property type="entry name" value="ALPHA-GALACTOSIDASE MEL1"/>
    <property type="match status" value="1"/>
</dbReference>
<dbReference type="OrthoDB" id="9807519at2"/>
<dbReference type="EC" id="3.2.1.22" evidence="5"/>
<evidence type="ECO:0000313" key="7">
    <source>
        <dbReference type="EMBL" id="PNC18608.1"/>
    </source>
</evidence>
<dbReference type="InterPro" id="IPR013785">
    <property type="entry name" value="Aldolase_TIM"/>
</dbReference>
<dbReference type="AlphaFoldDB" id="A0A2N8HEV3"/>
<organism evidence="7 8">
    <name type="scientific">Akkermansia muciniphila</name>
    <dbReference type="NCBI Taxonomy" id="239935"/>
    <lineage>
        <taxon>Bacteria</taxon>
        <taxon>Pseudomonadati</taxon>
        <taxon>Verrucomicrobiota</taxon>
        <taxon>Verrucomicrobiia</taxon>
        <taxon>Verrucomicrobiales</taxon>
        <taxon>Akkermansiaceae</taxon>
        <taxon>Akkermansia</taxon>
    </lineage>
</organism>
<evidence type="ECO:0000256" key="2">
    <source>
        <dbReference type="ARBA" id="ARBA00022729"/>
    </source>
</evidence>
<dbReference type="InterPro" id="IPR013780">
    <property type="entry name" value="Glyco_hydro_b"/>
</dbReference>
<keyword evidence="4 5" id="KW-0326">Glycosidase</keyword>
<dbReference type="Gene3D" id="2.60.40.1180">
    <property type="entry name" value="Golgi alpha-mannosidase II"/>
    <property type="match status" value="1"/>
</dbReference>
<comment type="similarity">
    <text evidence="1 5">Belongs to the glycosyl hydrolase 27 family.</text>
</comment>
<evidence type="ECO:0000313" key="8">
    <source>
        <dbReference type="Proteomes" id="UP000236000"/>
    </source>
</evidence>
<dbReference type="Proteomes" id="UP000236000">
    <property type="component" value="Unassembled WGS sequence"/>
</dbReference>
<name>A0A2N8HEV3_9BACT</name>
<dbReference type="CDD" id="cd14792">
    <property type="entry name" value="GH27"/>
    <property type="match status" value="1"/>
</dbReference>
<proteinExistence type="inferred from homology"/>
<dbReference type="PRINTS" id="PR00740">
    <property type="entry name" value="GLHYDRLASE27"/>
</dbReference>
<keyword evidence="2" id="KW-0732">Signal</keyword>
<dbReference type="InterPro" id="IPR002241">
    <property type="entry name" value="Glyco_hydro_27"/>
</dbReference>
<dbReference type="Pfam" id="PF17801">
    <property type="entry name" value="Melibiase_C"/>
    <property type="match status" value="1"/>
</dbReference>
<dbReference type="SUPFAM" id="SSF51011">
    <property type="entry name" value="Glycosyl hydrolase domain"/>
    <property type="match status" value="1"/>
</dbReference>
<dbReference type="InterPro" id="IPR041233">
    <property type="entry name" value="Melibiase_C"/>
</dbReference>
<evidence type="ECO:0000256" key="4">
    <source>
        <dbReference type="ARBA" id="ARBA00023295"/>
    </source>
</evidence>
<protein>
    <recommendedName>
        <fullName evidence="5">Alpha-galactosidase</fullName>
        <ecNumber evidence="5">3.2.1.22</ecNumber>
    </recommendedName>
    <alternativeName>
        <fullName evidence="5">Melibiase</fullName>
    </alternativeName>
</protein>
<sequence>MRPAYFYKIRILTAFPYFPVSSFSCHMIRTPFLPFLCSALLLAHTAASGKEMPSPYPAPEPGLRLTPPESPAPLINEPRLFGSTPGAPIQMSISASGKRPMSFAAAQLPPGLKMDRETGVITGKISRPGTYSFPVQASNSHGKTTGTMTIRIGKEICLTPPMGWSSWYSYSGGVSQENILKTARLMVESGLAQYGYSYINIDDCWQGSRGGKYRAIQPNKRFPDMKSMCREIHRLGLKAGIYSTPWMGTYAGYMGGTSPNSQGDYSSLALPENKRPQPDQLFGGCPGSQRLGAAKIGPVWMISQDAKQWAEWGFDYVKMDWYLIDVPSTERISADLKKSGRDIVLSVSNSTPFEIAGPISKTANVWRTTGDIEDHWGSLKKIASSQEKWQPYAGPGHWNDPDMLQIGRLGKVGKANTTFKPTRLTPDEQYFQMSLWAMISAPLIISCDLEHLDDFTRGILCNREVIAVNQTFRGPSEKVLAQDDGEVWIKPLGEGRTAVGFFNKSNKGQTIHVPLSRLKLKSPQNVRDLWKQENVGMARQEMNVQLNPHGASLFLLEGKK</sequence>
<dbReference type="Gene3D" id="2.60.40.10">
    <property type="entry name" value="Immunoglobulins"/>
    <property type="match status" value="1"/>
</dbReference>
<evidence type="ECO:0000256" key="3">
    <source>
        <dbReference type="ARBA" id="ARBA00022801"/>
    </source>
</evidence>
<dbReference type="InterPro" id="IPR017853">
    <property type="entry name" value="GH"/>
</dbReference>